<dbReference type="SMART" id="SM01234">
    <property type="entry name" value="Haemolytic"/>
    <property type="match status" value="1"/>
</dbReference>
<dbReference type="GO" id="GO:0005886">
    <property type="term" value="C:plasma membrane"/>
    <property type="evidence" value="ECO:0007669"/>
    <property type="project" value="UniProtKB-SubCell"/>
</dbReference>
<dbReference type="HAMAP" id="MF_00386">
    <property type="entry name" value="UPF0161_YidD"/>
    <property type="match status" value="1"/>
</dbReference>
<name>A0A1V4H1C3_MORLA</name>
<dbReference type="AlphaFoldDB" id="A0A1V4H1C3"/>
<dbReference type="PANTHER" id="PTHR33383">
    <property type="entry name" value="MEMBRANE PROTEIN INSERTION EFFICIENCY FACTOR-RELATED"/>
    <property type="match status" value="1"/>
</dbReference>
<dbReference type="NCBIfam" id="TIGR00278">
    <property type="entry name" value="membrane protein insertion efficiency factor YidD"/>
    <property type="match status" value="1"/>
</dbReference>
<comment type="function">
    <text evidence="1">Could be involved in insertion of integral membrane proteins into the membrane.</text>
</comment>
<evidence type="ECO:0000256" key="1">
    <source>
        <dbReference type="HAMAP-Rule" id="MF_00386"/>
    </source>
</evidence>
<comment type="similarity">
    <text evidence="1">Belongs to the UPF0161 family.</text>
</comment>
<proteinExistence type="inferred from homology"/>
<dbReference type="InterPro" id="IPR002696">
    <property type="entry name" value="Membr_insert_effic_factor_YidD"/>
</dbReference>
<dbReference type="RefSeq" id="WP_062499220.1">
    <property type="nucleotide sequence ID" value="NZ_MXAN01000012.1"/>
</dbReference>
<dbReference type="Pfam" id="PF01809">
    <property type="entry name" value="YidD"/>
    <property type="match status" value="1"/>
</dbReference>
<reference evidence="2" key="2">
    <citation type="submission" date="2017-03" db="EMBL/GenBank/DDBJ databases">
        <authorList>
            <person name="Afonso C.L."/>
            <person name="Miller P.J."/>
            <person name="Scott M.A."/>
            <person name="Spackman E."/>
            <person name="Goraichik I."/>
            <person name="Dimitrov K.M."/>
            <person name="Suarez D.L."/>
            <person name="Swayne D.E."/>
        </authorList>
    </citation>
    <scope>NUCLEOTIDE SEQUENCE</scope>
    <source>
        <strain evidence="2">CCUG 4441</strain>
    </source>
</reference>
<keyword evidence="1" id="KW-0472">Membrane</keyword>
<reference evidence="4" key="1">
    <citation type="submission" date="2017-03" db="EMBL/GenBank/DDBJ databases">
        <title>Draft genome sequence of Moraxella equi CCUG 4950T type strain.</title>
        <authorList>
            <person name="Salva-Serra F."/>
            <person name="Engstrom-Jakobsson H."/>
            <person name="Thorell K."/>
            <person name="Jaen-Luchoro D."/>
            <person name="Gonzales-Siles L."/>
            <person name="Karlsson R."/>
            <person name="Yazdan S."/>
            <person name="Boulund F."/>
            <person name="Johnning A."/>
            <person name="Engstrand L."/>
            <person name="Kristiansson E."/>
            <person name="Moore E."/>
        </authorList>
    </citation>
    <scope>NUCLEOTIDE SEQUENCE [LARGE SCALE GENOMIC DNA]</scope>
    <source>
        <strain evidence="4">CCUG 4441</strain>
    </source>
</reference>
<reference evidence="3 5" key="3">
    <citation type="submission" date="2018-06" db="EMBL/GenBank/DDBJ databases">
        <authorList>
            <consortium name="Pathogen Informatics"/>
            <person name="Doyle S."/>
        </authorList>
    </citation>
    <scope>NUCLEOTIDE SEQUENCE [LARGE SCALE GENOMIC DNA]</scope>
    <source>
        <strain evidence="3 5">NCTC7911</strain>
    </source>
</reference>
<dbReference type="GeneID" id="302271002"/>
<evidence type="ECO:0000313" key="2">
    <source>
        <dbReference type="EMBL" id="OPH38714.1"/>
    </source>
</evidence>
<keyword evidence="1" id="KW-1003">Cell membrane</keyword>
<gene>
    <name evidence="3" type="primary">yidD</name>
    <name evidence="2" type="ORF">B5J94_02700</name>
    <name evidence="3" type="ORF">NCTC7911_02499</name>
</gene>
<evidence type="ECO:0000313" key="3">
    <source>
        <dbReference type="EMBL" id="STZ01083.1"/>
    </source>
</evidence>
<evidence type="ECO:0000313" key="5">
    <source>
        <dbReference type="Proteomes" id="UP000254107"/>
    </source>
</evidence>
<organism evidence="2 4">
    <name type="scientific">Moraxella lacunata</name>
    <dbReference type="NCBI Taxonomy" id="477"/>
    <lineage>
        <taxon>Bacteria</taxon>
        <taxon>Pseudomonadati</taxon>
        <taxon>Pseudomonadota</taxon>
        <taxon>Gammaproteobacteria</taxon>
        <taxon>Moraxellales</taxon>
        <taxon>Moraxellaceae</taxon>
        <taxon>Moraxella</taxon>
    </lineage>
</organism>
<evidence type="ECO:0000313" key="4">
    <source>
        <dbReference type="Proteomes" id="UP000191025"/>
    </source>
</evidence>
<dbReference type="EMBL" id="UGQC01000001">
    <property type="protein sequence ID" value="STZ01083.1"/>
    <property type="molecule type" value="Genomic_DNA"/>
</dbReference>
<dbReference type="PANTHER" id="PTHR33383:SF1">
    <property type="entry name" value="MEMBRANE PROTEIN INSERTION EFFICIENCY FACTOR-RELATED"/>
    <property type="match status" value="1"/>
</dbReference>
<dbReference type="Proteomes" id="UP000254107">
    <property type="component" value="Unassembled WGS sequence"/>
</dbReference>
<comment type="subcellular location">
    <subcellularLocation>
        <location evidence="1">Cell membrane</location>
        <topology evidence="1">Peripheral membrane protein</topology>
        <orientation evidence="1">Cytoplasmic side</orientation>
    </subcellularLocation>
</comment>
<sequence length="104" mass="11994">MLTKFLLRLVRFYQKAISPLIPARCRYYPTCSAYAHTALTTHTTPKALILIIKRVLSCQPFGGSGIDFVPVPLYRYAFVSAIILHRYPLKDRHSYQARQNHLSK</sequence>
<protein>
    <recommendedName>
        <fullName evidence="1">Putative membrane protein insertion efficiency factor</fullName>
    </recommendedName>
</protein>
<dbReference type="Proteomes" id="UP000191025">
    <property type="component" value="Unassembled WGS sequence"/>
</dbReference>
<dbReference type="EMBL" id="MXAN01000012">
    <property type="protein sequence ID" value="OPH38714.1"/>
    <property type="molecule type" value="Genomic_DNA"/>
</dbReference>
<keyword evidence="5" id="KW-1185">Reference proteome</keyword>
<accession>A0A1V4H1C3</accession>